<gene>
    <name evidence="9" type="ORF">Q8A67_001229</name>
</gene>
<keyword evidence="2 7" id="KW-0328">Glycosyltransferase</keyword>
<sequence length="141" mass="15906">MLLIFEALLILAALGQDHRAAVEGQTFPLDMAPNSVDDQYEGCTNEMSDRVENYYLAKEISASAELNEAWQEAQSEETSSSGCEHLLFLIFCTRCCSRKQQPRKNLTRKEDFLRSSPLIIAPEVLKNNTIKRQNVTASVLH</sequence>
<dbReference type="InterPro" id="IPR000768">
    <property type="entry name" value="ART"/>
</dbReference>
<dbReference type="InterPro" id="IPR050999">
    <property type="entry name" value="ADP-ribosyltransferase_ARG"/>
</dbReference>
<protein>
    <recommendedName>
        <fullName evidence="7">NAD(P)(+)--arginine ADP-ribosyltransferase</fullName>
        <ecNumber evidence="7">2.4.2.31</ecNumber>
    </recommendedName>
    <alternativeName>
        <fullName evidence="7">Mono(ADP-ribosyl)transferase</fullName>
    </alternativeName>
</protein>
<evidence type="ECO:0000256" key="3">
    <source>
        <dbReference type="ARBA" id="ARBA00022679"/>
    </source>
</evidence>
<keyword evidence="8" id="KW-0732">Signal</keyword>
<proteinExistence type="inferred from homology"/>
<comment type="catalytic activity">
    <reaction evidence="6 7">
        <text>L-arginyl-[protein] + NAD(+) = N(omega)-(ADP-D-ribosyl)-L-arginyl-[protein] + nicotinamide + H(+)</text>
        <dbReference type="Rhea" id="RHEA:19149"/>
        <dbReference type="Rhea" id="RHEA-COMP:10532"/>
        <dbReference type="Rhea" id="RHEA-COMP:15087"/>
        <dbReference type="ChEBI" id="CHEBI:15378"/>
        <dbReference type="ChEBI" id="CHEBI:17154"/>
        <dbReference type="ChEBI" id="CHEBI:29965"/>
        <dbReference type="ChEBI" id="CHEBI:57540"/>
        <dbReference type="ChEBI" id="CHEBI:142554"/>
        <dbReference type="EC" id="2.4.2.31"/>
    </reaction>
</comment>
<keyword evidence="10" id="KW-1185">Reference proteome</keyword>
<keyword evidence="7" id="KW-0520">NAD</keyword>
<evidence type="ECO:0000313" key="10">
    <source>
        <dbReference type="Proteomes" id="UP001187343"/>
    </source>
</evidence>
<evidence type="ECO:0000256" key="4">
    <source>
        <dbReference type="ARBA" id="ARBA00022695"/>
    </source>
</evidence>
<dbReference type="EMBL" id="JAUYZG010000001">
    <property type="protein sequence ID" value="KAK2916855.1"/>
    <property type="molecule type" value="Genomic_DNA"/>
</dbReference>
<evidence type="ECO:0000256" key="5">
    <source>
        <dbReference type="ARBA" id="ARBA00022857"/>
    </source>
</evidence>
<keyword evidence="5 7" id="KW-0521">NADP</keyword>
<dbReference type="SUPFAM" id="SSF56399">
    <property type="entry name" value="ADP-ribosylation"/>
    <property type="match status" value="1"/>
</dbReference>
<dbReference type="PANTHER" id="PTHR10339:SF27">
    <property type="entry name" value="NAD(P)(+)--ARGININE ADP-RIBOSYLTRANSFERASE"/>
    <property type="match status" value="1"/>
</dbReference>
<evidence type="ECO:0000256" key="6">
    <source>
        <dbReference type="ARBA" id="ARBA00047597"/>
    </source>
</evidence>
<dbReference type="GO" id="GO:0003950">
    <property type="term" value="F:NAD+ poly-ADP-ribosyltransferase activity"/>
    <property type="evidence" value="ECO:0007669"/>
    <property type="project" value="TreeGrafter"/>
</dbReference>
<dbReference type="PRINTS" id="PR00970">
    <property type="entry name" value="RIBTRNSFRASE"/>
</dbReference>
<organism evidence="9 10">
    <name type="scientific">Cirrhinus molitorella</name>
    <name type="common">mud carp</name>
    <dbReference type="NCBI Taxonomy" id="172907"/>
    <lineage>
        <taxon>Eukaryota</taxon>
        <taxon>Metazoa</taxon>
        <taxon>Chordata</taxon>
        <taxon>Craniata</taxon>
        <taxon>Vertebrata</taxon>
        <taxon>Euteleostomi</taxon>
        <taxon>Actinopterygii</taxon>
        <taxon>Neopterygii</taxon>
        <taxon>Teleostei</taxon>
        <taxon>Ostariophysi</taxon>
        <taxon>Cypriniformes</taxon>
        <taxon>Cyprinidae</taxon>
        <taxon>Labeoninae</taxon>
        <taxon>Labeonini</taxon>
        <taxon>Cirrhinus</taxon>
    </lineage>
</organism>
<dbReference type="PANTHER" id="PTHR10339">
    <property type="entry name" value="ADP-RIBOSYLTRANSFERASE"/>
    <property type="match status" value="1"/>
</dbReference>
<evidence type="ECO:0000256" key="7">
    <source>
        <dbReference type="RuleBase" id="RU361228"/>
    </source>
</evidence>
<evidence type="ECO:0000256" key="1">
    <source>
        <dbReference type="ARBA" id="ARBA00009558"/>
    </source>
</evidence>
<dbReference type="AlphaFoldDB" id="A0AA88U0W6"/>
<comment type="caution">
    <text evidence="9">The sequence shown here is derived from an EMBL/GenBank/DDBJ whole genome shotgun (WGS) entry which is preliminary data.</text>
</comment>
<dbReference type="GO" id="GO:0016779">
    <property type="term" value="F:nucleotidyltransferase activity"/>
    <property type="evidence" value="ECO:0007669"/>
    <property type="project" value="UniProtKB-KW"/>
</dbReference>
<name>A0AA88U0W6_9TELE</name>
<dbReference type="Proteomes" id="UP001187343">
    <property type="component" value="Unassembled WGS sequence"/>
</dbReference>
<feature type="signal peptide" evidence="8">
    <location>
        <begin position="1"/>
        <end position="15"/>
    </location>
</feature>
<dbReference type="GO" id="GO:0106274">
    <property type="term" value="F:NAD+-protein-arginine ADP-ribosyltransferase activity"/>
    <property type="evidence" value="ECO:0007669"/>
    <property type="project" value="UniProtKB-EC"/>
</dbReference>
<accession>A0AA88U0W6</accession>
<evidence type="ECO:0000313" key="9">
    <source>
        <dbReference type="EMBL" id="KAK2916855.1"/>
    </source>
</evidence>
<comment type="similarity">
    <text evidence="1 7">Belongs to the Arg-specific ADP-ribosyltransferase family.</text>
</comment>
<feature type="chain" id="PRO_5041688511" description="NAD(P)(+)--arginine ADP-ribosyltransferase" evidence="8">
    <location>
        <begin position="16"/>
        <end position="141"/>
    </location>
</feature>
<evidence type="ECO:0000256" key="2">
    <source>
        <dbReference type="ARBA" id="ARBA00022676"/>
    </source>
</evidence>
<evidence type="ECO:0000256" key="8">
    <source>
        <dbReference type="SAM" id="SignalP"/>
    </source>
</evidence>
<keyword evidence="3 7" id="KW-0808">Transferase</keyword>
<dbReference type="Gene3D" id="3.90.176.10">
    <property type="entry name" value="Toxin ADP-ribosyltransferase, Chain A, domain 1"/>
    <property type="match status" value="1"/>
</dbReference>
<dbReference type="Pfam" id="PF01129">
    <property type="entry name" value="ART"/>
    <property type="match status" value="1"/>
</dbReference>
<keyword evidence="4" id="KW-0548">Nucleotidyltransferase</keyword>
<reference evidence="9" key="1">
    <citation type="submission" date="2023-08" db="EMBL/GenBank/DDBJ databases">
        <title>Chromosome-level Genome Assembly of mud carp (Cirrhinus molitorella).</title>
        <authorList>
            <person name="Liu H."/>
        </authorList>
    </citation>
    <scope>NUCLEOTIDE SEQUENCE</scope>
    <source>
        <strain evidence="9">Prfri</strain>
        <tissue evidence="9">Muscle</tissue>
    </source>
</reference>
<dbReference type="EC" id="2.4.2.31" evidence="7"/>